<gene>
    <name evidence="12" type="ORF">GBB84_27405</name>
</gene>
<keyword evidence="13" id="KW-1185">Reference proteome</keyword>
<dbReference type="InterPro" id="IPR000015">
    <property type="entry name" value="Fimb_usher"/>
</dbReference>
<feature type="domain" description="PapC N-terminal" evidence="11">
    <location>
        <begin position="36"/>
        <end position="185"/>
    </location>
</feature>
<dbReference type="Pfam" id="PF00577">
    <property type="entry name" value="Usher"/>
    <property type="match status" value="1"/>
</dbReference>
<dbReference type="GO" id="GO:0009279">
    <property type="term" value="C:cell outer membrane"/>
    <property type="evidence" value="ECO:0007669"/>
    <property type="project" value="UniProtKB-SubCell"/>
</dbReference>
<dbReference type="PANTHER" id="PTHR30451:SF5">
    <property type="entry name" value="SLR0019 PROTEIN"/>
    <property type="match status" value="1"/>
</dbReference>
<dbReference type="InterPro" id="IPR042186">
    <property type="entry name" value="FimD_plug_dom"/>
</dbReference>
<evidence type="ECO:0000313" key="13">
    <source>
        <dbReference type="Proteomes" id="UP000475079"/>
    </source>
</evidence>
<feature type="domain" description="PapC-like C-terminal" evidence="10">
    <location>
        <begin position="795"/>
        <end position="848"/>
    </location>
</feature>
<organism evidence="12 13">
    <name type="scientific">Citrobacter telavivensis</name>
    <dbReference type="NCBI Taxonomy" id="2653932"/>
    <lineage>
        <taxon>Bacteria</taxon>
        <taxon>Pseudomonadati</taxon>
        <taxon>Pseudomonadota</taxon>
        <taxon>Gammaproteobacteria</taxon>
        <taxon>Enterobacterales</taxon>
        <taxon>Enterobacteriaceae</taxon>
        <taxon>Citrobacter</taxon>
    </lineage>
</organism>
<evidence type="ECO:0000256" key="7">
    <source>
        <dbReference type="ARBA" id="ARBA00023136"/>
    </source>
</evidence>
<dbReference type="InterPro" id="IPR037224">
    <property type="entry name" value="PapC_N_sf"/>
</dbReference>
<dbReference type="SUPFAM" id="SSF141729">
    <property type="entry name" value="FimD N-terminal domain-like"/>
    <property type="match status" value="1"/>
</dbReference>
<evidence type="ECO:0000256" key="1">
    <source>
        <dbReference type="ARBA" id="ARBA00004571"/>
    </source>
</evidence>
<evidence type="ECO:0000259" key="11">
    <source>
        <dbReference type="Pfam" id="PF13954"/>
    </source>
</evidence>
<evidence type="ECO:0000256" key="6">
    <source>
        <dbReference type="ARBA" id="ARBA00022729"/>
    </source>
</evidence>
<evidence type="ECO:0000259" key="10">
    <source>
        <dbReference type="Pfam" id="PF13953"/>
    </source>
</evidence>
<sequence>MTQGSSAARHTLSLLAASVLLSFSCVAQAEESDREYESIFLRRDKNGASPDIFRYKNTLTPGMKHVEVVVNDRIVDARDIRFVADHESGEVRPCLTRYLLSEAGVKTELYDNWQTKLKEDDNDDTRPAVCDDPAQRIPAARVFYDDARQQLRLTLPQEAVSSQRFQMVPPVLWDDGTPALRTAYSGYFYSSRQKNSRHSDDHNTRNSAFVSLNSTASAGPWRLYSFDTFIKNPWQGWQKNHDRLYAERNIIPLRARLSVGDIYTYTAGNIMGVIPLRGVTLRTSERMMLESQFSYAPVIRGTARTNARLIIRQRGHIIDSRTLTPGPFAIDDMYAGQTGADLEVTVEETDGTRQQFTVPYTSLPNMIRPGAMRYSLSAGEYRNSGGSDRPLLGAVSLERGFEAFTLNTTGLGAAHYQSLAVGVAWNVGRIGAFALDLAQSRYSLALTRGEDRETRNGSAVRMLYARQFDSTNTGLRILGYQYRSEHFLSFDEFTGRNTYRKREPAYGYDGTLYKPDEYYESGDALWNKRRRSRLEVNINQGMQDYGSLYLTLSQDRYYGTSRRSTSASAGYGFMLGKASVSLSYSYTKNGGDYDDNMLNLSVSMPLGRGSSNVQASYNLVRDSDQHYSQSLGLSGSSQTSPFNWGLNVQKDPRNRYSESASLGYRTSLASLNSTLSHSSYADQFSAGMSGGVLLYKGGAILAPRMGDTIGIVETPGAADIGVPGGNKTDRWGRAIINHLSPYRYNTVSLDTTDAQTVELPETGRKVVPTEGAAILLRFATRVGRRAMVVIGGSHTVPVGAMVRVEGQNEEAGIVGNNGLTYLTGLDARRDETLIVSWGQEKRQCRFSLPKPAAEQWHTRIPVNCR</sequence>
<feature type="signal peptide" evidence="9">
    <location>
        <begin position="1"/>
        <end position="29"/>
    </location>
</feature>
<keyword evidence="6 9" id="KW-0732">Signal</keyword>
<evidence type="ECO:0000256" key="2">
    <source>
        <dbReference type="ARBA" id="ARBA00008064"/>
    </source>
</evidence>
<dbReference type="InterPro" id="IPR043142">
    <property type="entry name" value="PapC-like_C_sf"/>
</dbReference>
<dbReference type="InterPro" id="IPR025885">
    <property type="entry name" value="PapC_N"/>
</dbReference>
<keyword evidence="5" id="KW-0812">Transmembrane</keyword>
<dbReference type="Gene3D" id="2.60.40.2610">
    <property type="entry name" value="Outer membrane usher protein FimD, plug domain"/>
    <property type="match status" value="1"/>
</dbReference>
<keyword evidence="7" id="KW-0472">Membrane</keyword>
<dbReference type="PANTHER" id="PTHR30451">
    <property type="entry name" value="OUTER MEMBRANE USHER PROTEIN"/>
    <property type="match status" value="1"/>
</dbReference>
<name>A0A6L5EGI2_9ENTR</name>
<evidence type="ECO:0000256" key="3">
    <source>
        <dbReference type="ARBA" id="ARBA00022448"/>
    </source>
</evidence>
<dbReference type="Gene3D" id="2.60.40.3110">
    <property type="match status" value="1"/>
</dbReference>
<dbReference type="Pfam" id="PF13954">
    <property type="entry name" value="PapC_N"/>
    <property type="match status" value="1"/>
</dbReference>
<dbReference type="Gene3D" id="2.60.40.2070">
    <property type="match status" value="1"/>
</dbReference>
<dbReference type="InterPro" id="IPR025949">
    <property type="entry name" value="PapC-like_C"/>
</dbReference>
<reference evidence="12 13" key="1">
    <citation type="submission" date="2019-10" db="EMBL/GenBank/DDBJ databases">
        <title>Characterization of a new Citrobacter species.</title>
        <authorList>
            <person name="Goncalves Ribeiro T."/>
            <person name="Izdebski R."/>
            <person name="Urbanowicz P."/>
            <person name="Carmeli Y."/>
            <person name="Gniadkowski M."/>
            <person name="Peixe L."/>
        </authorList>
    </citation>
    <scope>NUCLEOTIDE SEQUENCE [LARGE SCALE GENOMIC DNA]</scope>
    <source>
        <strain evidence="12 13">NMI7905_11</strain>
    </source>
</reference>
<dbReference type="GO" id="GO:0009297">
    <property type="term" value="P:pilus assembly"/>
    <property type="evidence" value="ECO:0007669"/>
    <property type="project" value="InterPro"/>
</dbReference>
<keyword evidence="4" id="KW-1134">Transmembrane beta strand</keyword>
<evidence type="ECO:0000313" key="12">
    <source>
        <dbReference type="EMBL" id="MPQ54599.1"/>
    </source>
</evidence>
<dbReference type="Pfam" id="PF13953">
    <property type="entry name" value="PapC_C"/>
    <property type="match status" value="1"/>
</dbReference>
<dbReference type="Proteomes" id="UP000475079">
    <property type="component" value="Unassembled WGS sequence"/>
</dbReference>
<accession>A0A6L5EGI2</accession>
<evidence type="ECO:0000256" key="8">
    <source>
        <dbReference type="ARBA" id="ARBA00023237"/>
    </source>
</evidence>
<feature type="chain" id="PRO_5026973921" evidence="9">
    <location>
        <begin position="30"/>
        <end position="865"/>
    </location>
</feature>
<evidence type="ECO:0000256" key="9">
    <source>
        <dbReference type="SAM" id="SignalP"/>
    </source>
</evidence>
<keyword evidence="8" id="KW-0998">Cell outer membrane</keyword>
<comment type="subcellular location">
    <subcellularLocation>
        <location evidence="1">Cell outer membrane</location>
        <topology evidence="1">Multi-pass membrane protein</topology>
    </subcellularLocation>
</comment>
<evidence type="ECO:0000256" key="4">
    <source>
        <dbReference type="ARBA" id="ARBA00022452"/>
    </source>
</evidence>
<dbReference type="AlphaFoldDB" id="A0A6L5EGI2"/>
<dbReference type="GO" id="GO:0015473">
    <property type="term" value="F:fimbrial usher porin activity"/>
    <property type="evidence" value="ECO:0007669"/>
    <property type="project" value="InterPro"/>
</dbReference>
<protein>
    <submittedName>
        <fullName evidence="12">Fimbria/pilus outer membrane usher protein</fullName>
    </submittedName>
</protein>
<comment type="similarity">
    <text evidence="2">Belongs to the fimbrial export usher family.</text>
</comment>
<dbReference type="RefSeq" id="WP_152405585.1">
    <property type="nucleotide sequence ID" value="NZ_WHIY01000034.1"/>
</dbReference>
<evidence type="ECO:0000256" key="5">
    <source>
        <dbReference type="ARBA" id="ARBA00022692"/>
    </source>
</evidence>
<dbReference type="Gene3D" id="3.10.20.410">
    <property type="match status" value="1"/>
</dbReference>
<dbReference type="EMBL" id="WHIY01000034">
    <property type="protein sequence ID" value="MPQ54599.1"/>
    <property type="molecule type" value="Genomic_DNA"/>
</dbReference>
<comment type="caution">
    <text evidence="12">The sequence shown here is derived from an EMBL/GenBank/DDBJ whole genome shotgun (WGS) entry which is preliminary data.</text>
</comment>
<proteinExistence type="inferred from homology"/>
<keyword evidence="3" id="KW-0813">Transport</keyword>